<reference evidence="1 2" key="1">
    <citation type="submission" date="2013-09" db="EMBL/GenBank/DDBJ databases">
        <title>Genome sequencing of Phaeobacter antarcticus sp. nov. SM1211.</title>
        <authorList>
            <person name="Zhang X.-Y."/>
            <person name="Liu C."/>
            <person name="Chen X.-L."/>
            <person name="Xie B.-B."/>
            <person name="Qin Q.-L."/>
            <person name="Rong J.-C."/>
            <person name="Zhang Y.-Z."/>
        </authorList>
    </citation>
    <scope>NUCLEOTIDE SEQUENCE [LARGE SCALE GENOMIC DNA]</scope>
    <source>
        <strain evidence="1 2">SM1211</strain>
    </source>
</reference>
<dbReference type="EMBL" id="AWWI01000099">
    <property type="protein sequence ID" value="PIL19512.1"/>
    <property type="molecule type" value="Genomic_DNA"/>
</dbReference>
<protein>
    <recommendedName>
        <fullName evidence="3">Gene transfer agent protein</fullName>
    </recommendedName>
</protein>
<keyword evidence="2" id="KW-1185">Reference proteome</keyword>
<proteinExistence type="predicted"/>
<dbReference type="InterPro" id="IPR021791">
    <property type="entry name" value="Phage_TAC_11"/>
</dbReference>
<accession>A0A2G8RDA9</accession>
<evidence type="ECO:0000313" key="1">
    <source>
        <dbReference type="EMBL" id="PIL19512.1"/>
    </source>
</evidence>
<dbReference type="RefSeq" id="WP_099911495.1">
    <property type="nucleotide sequence ID" value="NZ_AWWI01000099.1"/>
</dbReference>
<dbReference type="OrthoDB" id="7473872at2"/>
<evidence type="ECO:0008006" key="3">
    <source>
        <dbReference type="Google" id="ProtNLM"/>
    </source>
</evidence>
<name>A0A2G8RDA9_9RHOB</name>
<sequence>MANRFKGEVTVKAEGAEYTLRMDFNALAEFESLTGMNGLDWAQNAETGDASVRDIITMMQCCLLRHHPEASRRDAGDIISEDTGALMRLFQASAPTQKESPYQKDTPAGK</sequence>
<dbReference type="Proteomes" id="UP000231259">
    <property type="component" value="Unassembled WGS sequence"/>
</dbReference>
<evidence type="ECO:0000313" key="2">
    <source>
        <dbReference type="Proteomes" id="UP000231259"/>
    </source>
</evidence>
<gene>
    <name evidence="1" type="ORF">P775_14255</name>
</gene>
<comment type="caution">
    <text evidence="1">The sequence shown here is derived from an EMBL/GenBank/DDBJ whole genome shotgun (WGS) entry which is preliminary data.</text>
</comment>
<dbReference type="AlphaFoldDB" id="A0A2G8RDA9"/>
<organism evidence="1 2">
    <name type="scientific">Puniceibacterium antarcticum</name>
    <dbReference type="NCBI Taxonomy" id="1206336"/>
    <lineage>
        <taxon>Bacteria</taxon>
        <taxon>Pseudomonadati</taxon>
        <taxon>Pseudomonadota</taxon>
        <taxon>Alphaproteobacteria</taxon>
        <taxon>Rhodobacterales</taxon>
        <taxon>Paracoccaceae</taxon>
        <taxon>Puniceibacterium</taxon>
    </lineage>
</organism>
<dbReference type="Pfam" id="PF11836">
    <property type="entry name" value="Phage_TAC_11"/>
    <property type="match status" value="1"/>
</dbReference>